<dbReference type="EMBL" id="JBBHLC010000006">
    <property type="protein sequence ID" value="MEJ5862392.1"/>
    <property type="molecule type" value="Genomic_DNA"/>
</dbReference>
<dbReference type="Gene3D" id="3.30.70.100">
    <property type="match status" value="1"/>
</dbReference>
<protein>
    <submittedName>
        <fullName evidence="2">Antibiotic biosynthesis monooxygenase</fullName>
    </submittedName>
</protein>
<dbReference type="InterPro" id="IPR007138">
    <property type="entry name" value="ABM_dom"/>
</dbReference>
<dbReference type="RefSeq" id="WP_186522156.1">
    <property type="nucleotide sequence ID" value="NZ_JABWRF020000001.1"/>
</dbReference>
<comment type="caution">
    <text evidence="2">The sequence shown here is derived from an EMBL/GenBank/DDBJ whole genome shotgun (WGS) entry which is preliminary data.</text>
</comment>
<reference evidence="2 3" key="1">
    <citation type="submission" date="2024-02" db="EMBL/GenBank/DDBJ databases">
        <title>Identification of pathogenicity and growth-promoting function of Pseudomonas putida variant.</title>
        <authorList>
            <person name="Sun J."/>
        </authorList>
    </citation>
    <scope>NUCLEOTIDE SEQUENCE [LARGE SCALE GENOMIC DNA]</scope>
    <source>
        <strain evidence="2 3">A03</strain>
    </source>
</reference>
<dbReference type="PANTHER" id="PTHR33336:SF3">
    <property type="entry name" value="ABM DOMAIN-CONTAINING PROTEIN"/>
    <property type="match status" value="1"/>
</dbReference>
<keyword evidence="2" id="KW-0503">Monooxygenase</keyword>
<evidence type="ECO:0000313" key="3">
    <source>
        <dbReference type="Proteomes" id="UP001380290"/>
    </source>
</evidence>
<organism evidence="2 3">
    <name type="scientific">Pseudomonas farsensis</name>
    <dbReference type="NCBI Taxonomy" id="2745492"/>
    <lineage>
        <taxon>Bacteria</taxon>
        <taxon>Pseudomonadati</taxon>
        <taxon>Pseudomonadota</taxon>
        <taxon>Gammaproteobacteria</taxon>
        <taxon>Pseudomonadales</taxon>
        <taxon>Pseudomonadaceae</taxon>
        <taxon>Pseudomonas</taxon>
    </lineage>
</organism>
<keyword evidence="3" id="KW-1185">Reference proteome</keyword>
<dbReference type="GO" id="GO:0004497">
    <property type="term" value="F:monooxygenase activity"/>
    <property type="evidence" value="ECO:0007669"/>
    <property type="project" value="UniProtKB-KW"/>
</dbReference>
<dbReference type="InterPro" id="IPR011008">
    <property type="entry name" value="Dimeric_a/b-barrel"/>
</dbReference>
<dbReference type="PROSITE" id="PS51725">
    <property type="entry name" value="ABM"/>
    <property type="match status" value="1"/>
</dbReference>
<sequence length="97" mass="10830">MTQTQPVTHLAFIRASNGRSAELGMRLRDLLEPSLRTPGCLSFNVQRSQVDADLWLLSGSWSDQQAMRGYFASPTLQAFGELVQQQFVSSLDLHTFA</sequence>
<proteinExistence type="predicted"/>
<gene>
    <name evidence="2" type="ORF">V7S98_04045</name>
</gene>
<accession>A0ABU8QP33</accession>
<dbReference type="PANTHER" id="PTHR33336">
    <property type="entry name" value="QUINOL MONOOXYGENASE YGIN-RELATED"/>
    <property type="match status" value="1"/>
</dbReference>
<dbReference type="Pfam" id="PF03992">
    <property type="entry name" value="ABM"/>
    <property type="match status" value="1"/>
</dbReference>
<feature type="domain" description="ABM" evidence="1">
    <location>
        <begin position="7"/>
        <end position="97"/>
    </location>
</feature>
<dbReference type="SUPFAM" id="SSF54909">
    <property type="entry name" value="Dimeric alpha+beta barrel"/>
    <property type="match status" value="1"/>
</dbReference>
<evidence type="ECO:0000313" key="2">
    <source>
        <dbReference type="EMBL" id="MEJ5862392.1"/>
    </source>
</evidence>
<dbReference type="InterPro" id="IPR050744">
    <property type="entry name" value="AI-2_Isomerase_LsrG"/>
</dbReference>
<name>A0ABU8QP33_9PSED</name>
<dbReference type="Proteomes" id="UP001380290">
    <property type="component" value="Unassembled WGS sequence"/>
</dbReference>
<keyword evidence="2" id="KW-0560">Oxidoreductase</keyword>
<evidence type="ECO:0000259" key="1">
    <source>
        <dbReference type="PROSITE" id="PS51725"/>
    </source>
</evidence>